<comment type="caution">
    <text evidence="1">The sequence shown here is derived from an EMBL/GenBank/DDBJ whole genome shotgun (WGS) entry which is preliminary data.</text>
</comment>
<dbReference type="Proteomes" id="UP000032515">
    <property type="component" value="Unassembled WGS sequence"/>
</dbReference>
<sequence length="88" mass="10075">MPTIAWFYGIAIRMYVRDHPPPHFHAVYGEYEAFVAIDTGEVIEGALPRAAARLVKEWALARRDQLRDNWDRARAGQQPERIAGLDVD</sequence>
<name>A0A0D7E9Y9_RHOPL</name>
<evidence type="ECO:0008006" key="3">
    <source>
        <dbReference type="Google" id="ProtNLM"/>
    </source>
</evidence>
<dbReference type="RefSeq" id="WP_044416394.1">
    <property type="nucleotide sequence ID" value="NZ_JXXE01000540.1"/>
</dbReference>
<protein>
    <recommendedName>
        <fullName evidence="3">DUF4160 domain-containing protein</fullName>
    </recommendedName>
</protein>
<gene>
    <name evidence="1" type="ORF">OO17_23800</name>
</gene>
<accession>A0A0D7E9Y9</accession>
<dbReference type="OrthoDB" id="122670at2"/>
<evidence type="ECO:0000313" key="1">
    <source>
        <dbReference type="EMBL" id="KIZ37300.1"/>
    </source>
</evidence>
<organism evidence="1 2">
    <name type="scientific">Rhodopseudomonas palustris</name>
    <dbReference type="NCBI Taxonomy" id="1076"/>
    <lineage>
        <taxon>Bacteria</taxon>
        <taxon>Pseudomonadati</taxon>
        <taxon>Pseudomonadota</taxon>
        <taxon>Alphaproteobacteria</taxon>
        <taxon>Hyphomicrobiales</taxon>
        <taxon>Nitrobacteraceae</taxon>
        <taxon>Rhodopseudomonas</taxon>
    </lineage>
</organism>
<evidence type="ECO:0000313" key="2">
    <source>
        <dbReference type="Proteomes" id="UP000032515"/>
    </source>
</evidence>
<dbReference type="AlphaFoldDB" id="A0A0D7E9Y9"/>
<reference evidence="1 2" key="1">
    <citation type="submission" date="2014-11" db="EMBL/GenBank/DDBJ databases">
        <title>Genomics and ecophysiology of heterotrophic nitrogen fixing bacteria isolated from estuarine surface water.</title>
        <authorList>
            <person name="Bentzon-Tilia M."/>
            <person name="Severin I."/>
            <person name="Hansen L.H."/>
            <person name="Riemann L."/>
        </authorList>
    </citation>
    <scope>NUCLEOTIDE SEQUENCE [LARGE SCALE GENOMIC DNA]</scope>
    <source>
        <strain evidence="1 2">BAL398</strain>
    </source>
</reference>
<dbReference type="EMBL" id="JXXE01000540">
    <property type="protein sequence ID" value="KIZ37300.1"/>
    <property type="molecule type" value="Genomic_DNA"/>
</dbReference>
<dbReference type="InterPro" id="IPR025427">
    <property type="entry name" value="DUF4160"/>
</dbReference>
<dbReference type="Pfam" id="PF13711">
    <property type="entry name" value="DUF4160"/>
    <property type="match status" value="1"/>
</dbReference>
<proteinExistence type="predicted"/>
<dbReference type="PATRIC" id="fig|1076.23.peg.5692"/>